<evidence type="ECO:0000256" key="1">
    <source>
        <dbReference type="ARBA" id="ARBA00022617"/>
    </source>
</evidence>
<evidence type="ECO:0000313" key="9">
    <source>
        <dbReference type="Proteomes" id="UP001500141"/>
    </source>
</evidence>
<proteinExistence type="predicted"/>
<dbReference type="Gene3D" id="3.90.10.10">
    <property type="entry name" value="Cytochrome C3"/>
    <property type="match status" value="2"/>
</dbReference>
<feature type="transmembrane region" description="Helical" evidence="5">
    <location>
        <begin position="221"/>
        <end position="242"/>
    </location>
</feature>
<dbReference type="CDD" id="cd08168">
    <property type="entry name" value="Cytochrom_C3"/>
    <property type="match status" value="1"/>
</dbReference>
<dbReference type="SUPFAM" id="SSF46626">
    <property type="entry name" value="Cytochrome c"/>
    <property type="match status" value="1"/>
</dbReference>
<dbReference type="InterPro" id="IPR036909">
    <property type="entry name" value="Cyt_c-like_dom_sf"/>
</dbReference>
<organism evidence="8 9">
    <name type="scientific">Flavobacterium hankyongi</name>
    <dbReference type="NCBI Taxonomy" id="1176532"/>
    <lineage>
        <taxon>Bacteria</taxon>
        <taxon>Pseudomonadati</taxon>
        <taxon>Bacteroidota</taxon>
        <taxon>Flavobacteriia</taxon>
        <taxon>Flavobacteriales</taxon>
        <taxon>Flavobacteriaceae</taxon>
        <taxon>Flavobacterium</taxon>
    </lineage>
</organism>
<comment type="caution">
    <text evidence="8">The sequence shown here is derived from an EMBL/GenBank/DDBJ whole genome shotgun (WGS) entry which is preliminary data.</text>
</comment>
<dbReference type="PROSITE" id="PS51007">
    <property type="entry name" value="CYTC"/>
    <property type="match status" value="1"/>
</dbReference>
<protein>
    <submittedName>
        <fullName evidence="8">C-type cytochrome</fullName>
    </submittedName>
</protein>
<dbReference type="Proteomes" id="UP001500141">
    <property type="component" value="Unassembled WGS sequence"/>
</dbReference>
<keyword evidence="5" id="KW-0812">Transmembrane</keyword>
<evidence type="ECO:0000256" key="5">
    <source>
        <dbReference type="SAM" id="Phobius"/>
    </source>
</evidence>
<dbReference type="EMBL" id="BAABIP010000007">
    <property type="protein sequence ID" value="GAA4759555.1"/>
    <property type="molecule type" value="Genomic_DNA"/>
</dbReference>
<accession>A0ABP8ZKZ7</accession>
<feature type="signal peptide" evidence="6">
    <location>
        <begin position="1"/>
        <end position="30"/>
    </location>
</feature>
<evidence type="ECO:0000256" key="4">
    <source>
        <dbReference type="PROSITE-ProRule" id="PRU00433"/>
    </source>
</evidence>
<name>A0ABP8ZKZ7_9FLAO</name>
<keyword evidence="9" id="KW-1185">Reference proteome</keyword>
<evidence type="ECO:0000259" key="7">
    <source>
        <dbReference type="PROSITE" id="PS51007"/>
    </source>
</evidence>
<dbReference type="RefSeq" id="WP_264544308.1">
    <property type="nucleotide sequence ID" value="NZ_BAABIP010000007.1"/>
</dbReference>
<dbReference type="SUPFAM" id="SSF48695">
    <property type="entry name" value="Multiheme cytochromes"/>
    <property type="match status" value="1"/>
</dbReference>
<gene>
    <name evidence="8" type="ORF">GCM10023230_05040</name>
</gene>
<feature type="domain" description="Cytochrome c" evidence="7">
    <location>
        <begin position="50"/>
        <end position="142"/>
    </location>
</feature>
<dbReference type="InterPro" id="IPR036280">
    <property type="entry name" value="Multihaem_cyt_sf"/>
</dbReference>
<feature type="chain" id="PRO_5045237551" evidence="6">
    <location>
        <begin position="31"/>
        <end position="445"/>
    </location>
</feature>
<feature type="transmembrane region" description="Helical" evidence="5">
    <location>
        <begin position="168"/>
        <end position="187"/>
    </location>
</feature>
<evidence type="ECO:0000256" key="6">
    <source>
        <dbReference type="SAM" id="SignalP"/>
    </source>
</evidence>
<keyword evidence="1 4" id="KW-0349">Heme</keyword>
<dbReference type="Pfam" id="PF00034">
    <property type="entry name" value="Cytochrom_C"/>
    <property type="match status" value="1"/>
</dbReference>
<evidence type="ECO:0000256" key="3">
    <source>
        <dbReference type="ARBA" id="ARBA00023004"/>
    </source>
</evidence>
<keyword evidence="5" id="KW-1133">Transmembrane helix</keyword>
<dbReference type="Gene3D" id="1.10.760.10">
    <property type="entry name" value="Cytochrome c-like domain"/>
    <property type="match status" value="1"/>
</dbReference>
<keyword evidence="2 4" id="KW-0479">Metal-binding</keyword>
<dbReference type="PANTHER" id="PTHR39425">
    <property type="entry name" value="LIPOPROTEIN CYTOCHROME C"/>
    <property type="match status" value="1"/>
</dbReference>
<dbReference type="InterPro" id="IPR009056">
    <property type="entry name" value="Cyt_c-like_dom"/>
</dbReference>
<dbReference type="PANTHER" id="PTHR39425:SF1">
    <property type="entry name" value="CYTOCHROME C7-LIKE DOMAIN-CONTAINING PROTEIN"/>
    <property type="match status" value="1"/>
</dbReference>
<reference evidence="9" key="1">
    <citation type="journal article" date="2019" name="Int. J. Syst. Evol. Microbiol.">
        <title>The Global Catalogue of Microorganisms (GCM) 10K type strain sequencing project: providing services to taxonomists for standard genome sequencing and annotation.</title>
        <authorList>
            <consortium name="The Broad Institute Genomics Platform"/>
            <consortium name="The Broad Institute Genome Sequencing Center for Infectious Disease"/>
            <person name="Wu L."/>
            <person name="Ma J."/>
        </authorList>
    </citation>
    <scope>NUCLEOTIDE SEQUENCE [LARGE SCALE GENOMIC DNA]</scope>
    <source>
        <strain evidence="9">JCM 18198</strain>
    </source>
</reference>
<sequence length="445" mass="48335">MKKVGNHKSIFKVVTLSLSLLLSVSFSSFAQDAAATAPVADATAVPAASGDAAAGKALFNANCAACHKLDAKMTGPALRGVTERRDRAWLGKWIRDSKGLIASGDADAVKIFGEFNKVPMTAFPQLSDADIDNILAYTSEPAPVAEKPATGKETAEAGASGGGLSNNLILGLLAGILAVLVGMLFMVNNALGKISKANGVDVPLRNPSLMPLWRAFAKNQFLVLVSVILLMLTSAYFIYGYLMQVGVDQDYAPIQPIHYSHKIHAGDNGIDCKYCHSAARVSKNAGIPSLNVCMNCHKNISEFQGDKDSTYVEYTKEFYTAEIQKLYDAVGWDKNTQKYTGKQKPVKWVRIHNLQDFVYFNHSQHVSVAGVECQTCHGPVQTFEIMKQHSPLTMGWCVNCHRETNVKVEGNAYYDKIHAELSKKYGVDKLTAAQMGGLECGKCHY</sequence>
<evidence type="ECO:0000313" key="8">
    <source>
        <dbReference type="EMBL" id="GAA4759555.1"/>
    </source>
</evidence>
<evidence type="ECO:0000256" key="2">
    <source>
        <dbReference type="ARBA" id="ARBA00022723"/>
    </source>
</evidence>
<keyword evidence="6" id="KW-0732">Signal</keyword>
<keyword evidence="5" id="KW-0472">Membrane</keyword>
<keyword evidence="3 4" id="KW-0408">Iron</keyword>